<comment type="caution">
    <text evidence="2">The sequence shown here is derived from an EMBL/GenBank/DDBJ whole genome shotgun (WGS) entry which is preliminary data.</text>
</comment>
<dbReference type="EMBL" id="AWUE01015409">
    <property type="protein sequence ID" value="OMO97857.1"/>
    <property type="molecule type" value="Genomic_DNA"/>
</dbReference>
<protein>
    <submittedName>
        <fullName evidence="2">40S ribosomal protein S15-like isoform 2</fullName>
    </submittedName>
</protein>
<feature type="region of interest" description="Disordered" evidence="1">
    <location>
        <begin position="1"/>
        <end position="33"/>
    </location>
</feature>
<organism evidence="2 3">
    <name type="scientific">Corchorus olitorius</name>
    <dbReference type="NCBI Taxonomy" id="93759"/>
    <lineage>
        <taxon>Eukaryota</taxon>
        <taxon>Viridiplantae</taxon>
        <taxon>Streptophyta</taxon>
        <taxon>Embryophyta</taxon>
        <taxon>Tracheophyta</taxon>
        <taxon>Spermatophyta</taxon>
        <taxon>Magnoliopsida</taxon>
        <taxon>eudicotyledons</taxon>
        <taxon>Gunneridae</taxon>
        <taxon>Pentapetalae</taxon>
        <taxon>rosids</taxon>
        <taxon>malvids</taxon>
        <taxon>Malvales</taxon>
        <taxon>Malvaceae</taxon>
        <taxon>Grewioideae</taxon>
        <taxon>Apeibeae</taxon>
        <taxon>Corchorus</taxon>
    </lineage>
</organism>
<gene>
    <name evidence="2" type="ORF">COLO4_14325</name>
</gene>
<evidence type="ECO:0000313" key="3">
    <source>
        <dbReference type="Proteomes" id="UP000187203"/>
    </source>
</evidence>
<sequence length="33" mass="3745">MTLIKKLCKAKREAPPGEKPEPDIMSDRPGRDH</sequence>
<reference evidence="3" key="1">
    <citation type="submission" date="2013-09" db="EMBL/GenBank/DDBJ databases">
        <title>Corchorus olitorius genome sequencing.</title>
        <authorList>
            <person name="Alam M."/>
            <person name="Haque M.S."/>
            <person name="Islam M.S."/>
            <person name="Emdad E.M."/>
            <person name="Islam M.M."/>
            <person name="Ahmed B."/>
            <person name="Halim A."/>
            <person name="Hossen Q.M.M."/>
            <person name="Hossain M.Z."/>
            <person name="Ahmed R."/>
            <person name="Khan M.M."/>
            <person name="Islam R."/>
            <person name="Rashid M.M."/>
            <person name="Khan S.A."/>
            <person name="Rahman M.S."/>
            <person name="Alam M."/>
            <person name="Yahiya A.S."/>
            <person name="Khan M.S."/>
            <person name="Azam M.S."/>
            <person name="Haque T."/>
            <person name="Lashkar M.Z.H."/>
            <person name="Akhand A.I."/>
            <person name="Morshed G."/>
            <person name="Roy S."/>
            <person name="Uddin K.S."/>
            <person name="Rabeya T."/>
            <person name="Hossain A.S."/>
            <person name="Chowdhury A."/>
            <person name="Snigdha A.R."/>
            <person name="Mortoza M.S."/>
            <person name="Matin S.A."/>
            <person name="Hoque S.M.E."/>
            <person name="Islam M.K."/>
            <person name="Roy D.K."/>
            <person name="Haider R."/>
            <person name="Moosa M.M."/>
            <person name="Elias S.M."/>
            <person name="Hasan A.M."/>
            <person name="Jahan S."/>
            <person name="Shafiuddin M."/>
            <person name="Mahmood N."/>
            <person name="Shommy N.S."/>
        </authorList>
    </citation>
    <scope>NUCLEOTIDE SEQUENCE [LARGE SCALE GENOMIC DNA]</scope>
    <source>
        <strain evidence="3">cv. O-4</strain>
    </source>
</reference>
<proteinExistence type="predicted"/>
<dbReference type="GO" id="GO:0005840">
    <property type="term" value="C:ribosome"/>
    <property type="evidence" value="ECO:0007669"/>
    <property type="project" value="UniProtKB-KW"/>
</dbReference>
<dbReference type="Proteomes" id="UP000187203">
    <property type="component" value="Unassembled WGS sequence"/>
</dbReference>
<name>A0A1R3JT38_9ROSI</name>
<evidence type="ECO:0000256" key="1">
    <source>
        <dbReference type="SAM" id="MobiDB-lite"/>
    </source>
</evidence>
<accession>A0A1R3JT38</accession>
<keyword evidence="3" id="KW-1185">Reference proteome</keyword>
<feature type="compositionally biased region" description="Basic and acidic residues" evidence="1">
    <location>
        <begin position="10"/>
        <end position="33"/>
    </location>
</feature>
<dbReference type="AlphaFoldDB" id="A0A1R3JT38"/>
<keyword evidence="2" id="KW-0687">Ribonucleoprotein</keyword>
<evidence type="ECO:0000313" key="2">
    <source>
        <dbReference type="EMBL" id="OMO97857.1"/>
    </source>
</evidence>
<keyword evidence="2" id="KW-0689">Ribosomal protein</keyword>